<reference evidence="1 2" key="1">
    <citation type="submission" date="2011-08" db="EMBL/GenBank/DDBJ databases">
        <title>The Genome Sequence of Plasmodium vivax India VII.</title>
        <authorList>
            <consortium name="The Broad Institute Genome Sequencing Platform"/>
            <consortium name="The Broad Institute Genome Sequencing Center for Infectious Disease"/>
            <person name="Neafsey D."/>
            <person name="Carlton J."/>
            <person name="Barnwell J."/>
            <person name="Collins W."/>
            <person name="Escalante A."/>
            <person name="Mullikin J."/>
            <person name="Saul A."/>
            <person name="Guigo R."/>
            <person name="Camara F."/>
            <person name="Young S.K."/>
            <person name="Zeng Q."/>
            <person name="Gargeya S."/>
            <person name="Fitzgerald M."/>
            <person name="Haas B."/>
            <person name="Abouelleil A."/>
            <person name="Alvarado L."/>
            <person name="Arachchi H.M."/>
            <person name="Berlin A."/>
            <person name="Brown A."/>
            <person name="Chapman S.B."/>
            <person name="Chen Z."/>
            <person name="Dunbar C."/>
            <person name="Freedman E."/>
            <person name="Gearin G."/>
            <person name="Gellesch M."/>
            <person name="Goldberg J."/>
            <person name="Griggs A."/>
            <person name="Gujja S."/>
            <person name="Heiman D."/>
            <person name="Howarth C."/>
            <person name="Larson L."/>
            <person name="Lui A."/>
            <person name="MacDonald P.J.P."/>
            <person name="Montmayeur A."/>
            <person name="Murphy C."/>
            <person name="Neiman D."/>
            <person name="Pearson M."/>
            <person name="Priest M."/>
            <person name="Roberts A."/>
            <person name="Saif S."/>
            <person name="Shea T."/>
            <person name="Shenoy N."/>
            <person name="Sisk P."/>
            <person name="Stolte C."/>
            <person name="Sykes S."/>
            <person name="Wortman J."/>
            <person name="Nusbaum C."/>
            <person name="Birren B."/>
        </authorList>
    </citation>
    <scope>NUCLEOTIDE SEQUENCE [LARGE SCALE GENOMIC DNA]</scope>
    <source>
        <strain evidence="1 2">India VII</strain>
    </source>
</reference>
<gene>
    <name evidence="1" type="ORF">PVIIG_06154</name>
</gene>
<organism evidence="1 2">
    <name type="scientific">Plasmodium vivax India VII</name>
    <dbReference type="NCBI Taxonomy" id="1077284"/>
    <lineage>
        <taxon>Eukaryota</taxon>
        <taxon>Sar</taxon>
        <taxon>Alveolata</taxon>
        <taxon>Apicomplexa</taxon>
        <taxon>Aconoidasida</taxon>
        <taxon>Haemosporida</taxon>
        <taxon>Plasmodiidae</taxon>
        <taxon>Plasmodium</taxon>
        <taxon>Plasmodium (Plasmodium)</taxon>
    </lineage>
</organism>
<dbReference type="Proteomes" id="UP000053562">
    <property type="component" value="Unassembled WGS sequence"/>
</dbReference>
<protein>
    <submittedName>
        <fullName evidence="1">Uncharacterized protein</fullName>
    </submittedName>
</protein>
<accession>A0A0J9SIL4</accession>
<evidence type="ECO:0000313" key="2">
    <source>
        <dbReference type="Proteomes" id="UP000053562"/>
    </source>
</evidence>
<sequence>MGGITIKVYDKDQTLDSQECFRIYYDILDNIEGRIAEFEGKEHKDINEECKKIITYIGEEKEKLKKCYAKSLLNLKLDDDDDIKKFYATCKSNIECLSYISPKLEKAAALKDDTEISCEGDGECVEKAKAIRKIIHTCNNHIIIEFFKAQQKVYIMEIKRHLKEVNII</sequence>
<dbReference type="AlphaFoldDB" id="A0A0J9SIL4"/>
<name>A0A0J9SIL4_PLAVI</name>
<proteinExistence type="predicted"/>
<dbReference type="EMBL" id="KQ234187">
    <property type="protein sequence ID" value="KMZ82451.1"/>
    <property type="molecule type" value="Genomic_DNA"/>
</dbReference>
<evidence type="ECO:0000313" key="1">
    <source>
        <dbReference type="EMBL" id="KMZ82451.1"/>
    </source>
</evidence>